<sequence length="53" mass="5677">MLAVLSVNTNPLRQPNSATLPLADEADPEPELGNRPYSATEIANGTFSFSQCK</sequence>
<evidence type="ECO:0000256" key="1">
    <source>
        <dbReference type="SAM" id="MobiDB-lite"/>
    </source>
</evidence>
<name>A0A2S6I6E1_9BACT</name>
<dbReference type="AlphaFoldDB" id="A0A2S6I6E1"/>
<keyword evidence="3" id="KW-1185">Reference proteome</keyword>
<protein>
    <submittedName>
        <fullName evidence="2">Uncharacterized protein</fullName>
    </submittedName>
</protein>
<dbReference type="Proteomes" id="UP000237662">
    <property type="component" value="Unassembled WGS sequence"/>
</dbReference>
<reference evidence="2 3" key="1">
    <citation type="submission" date="2018-02" db="EMBL/GenBank/DDBJ databases">
        <title>Genomic Encyclopedia of Archaeal and Bacterial Type Strains, Phase II (KMG-II): from individual species to whole genera.</title>
        <authorList>
            <person name="Goeker M."/>
        </authorList>
    </citation>
    <scope>NUCLEOTIDE SEQUENCE [LARGE SCALE GENOMIC DNA]</scope>
    <source>
        <strain evidence="2 3">DSM 29526</strain>
    </source>
</reference>
<comment type="caution">
    <text evidence="2">The sequence shown here is derived from an EMBL/GenBank/DDBJ whole genome shotgun (WGS) entry which is preliminary data.</text>
</comment>
<dbReference type="EMBL" id="PTJC01000005">
    <property type="protein sequence ID" value="PPK87083.1"/>
    <property type="molecule type" value="Genomic_DNA"/>
</dbReference>
<proteinExistence type="predicted"/>
<feature type="region of interest" description="Disordered" evidence="1">
    <location>
        <begin position="1"/>
        <end position="40"/>
    </location>
</feature>
<evidence type="ECO:0000313" key="3">
    <source>
        <dbReference type="Proteomes" id="UP000237662"/>
    </source>
</evidence>
<evidence type="ECO:0000313" key="2">
    <source>
        <dbReference type="EMBL" id="PPK87083.1"/>
    </source>
</evidence>
<organism evidence="2 3">
    <name type="scientific">Neolewinella xylanilytica</name>
    <dbReference type="NCBI Taxonomy" id="1514080"/>
    <lineage>
        <taxon>Bacteria</taxon>
        <taxon>Pseudomonadati</taxon>
        <taxon>Bacteroidota</taxon>
        <taxon>Saprospiria</taxon>
        <taxon>Saprospirales</taxon>
        <taxon>Lewinellaceae</taxon>
        <taxon>Neolewinella</taxon>
    </lineage>
</organism>
<feature type="compositionally biased region" description="Polar residues" evidence="1">
    <location>
        <begin position="1"/>
        <end position="19"/>
    </location>
</feature>
<accession>A0A2S6I6E1</accession>
<gene>
    <name evidence="2" type="ORF">CLV84_0017</name>
</gene>